<accession>A0A1E3PFP8</accession>
<dbReference type="STRING" id="857566.A0A1E3PFP8"/>
<evidence type="ECO:0000256" key="3">
    <source>
        <dbReference type="ARBA" id="ARBA00012759"/>
    </source>
</evidence>
<dbReference type="SUPFAM" id="SSF54001">
    <property type="entry name" value="Cysteine proteinases"/>
    <property type="match status" value="1"/>
</dbReference>
<dbReference type="AlphaFoldDB" id="A0A1E3PFP8"/>
<dbReference type="InterPro" id="IPR001394">
    <property type="entry name" value="Peptidase_C19_UCH"/>
</dbReference>
<dbReference type="InterPro" id="IPR050164">
    <property type="entry name" value="Peptidase_C19"/>
</dbReference>
<keyword evidence="4" id="KW-0645">Protease</keyword>
<evidence type="ECO:0000256" key="5">
    <source>
        <dbReference type="ARBA" id="ARBA00022786"/>
    </source>
</evidence>
<dbReference type="GO" id="GO:0005829">
    <property type="term" value="C:cytosol"/>
    <property type="evidence" value="ECO:0007669"/>
    <property type="project" value="TreeGrafter"/>
</dbReference>
<evidence type="ECO:0000256" key="1">
    <source>
        <dbReference type="ARBA" id="ARBA00000707"/>
    </source>
</evidence>
<evidence type="ECO:0000313" key="9">
    <source>
        <dbReference type="EMBL" id="ODQ64034.1"/>
    </source>
</evidence>
<dbReference type="GO" id="GO:0005634">
    <property type="term" value="C:nucleus"/>
    <property type="evidence" value="ECO:0007669"/>
    <property type="project" value="TreeGrafter"/>
</dbReference>
<evidence type="ECO:0000313" key="10">
    <source>
        <dbReference type="Proteomes" id="UP000095009"/>
    </source>
</evidence>
<evidence type="ECO:0000256" key="6">
    <source>
        <dbReference type="ARBA" id="ARBA00022801"/>
    </source>
</evidence>
<feature type="non-terminal residue" evidence="9">
    <location>
        <position position="354"/>
    </location>
</feature>
<feature type="domain" description="USP" evidence="8">
    <location>
        <begin position="34"/>
        <end position="350"/>
    </location>
</feature>
<dbReference type="EC" id="3.4.19.12" evidence="3"/>
<dbReference type="GO" id="GO:0016579">
    <property type="term" value="P:protein deubiquitination"/>
    <property type="evidence" value="ECO:0007669"/>
    <property type="project" value="InterPro"/>
</dbReference>
<evidence type="ECO:0000256" key="7">
    <source>
        <dbReference type="ARBA" id="ARBA00022807"/>
    </source>
</evidence>
<dbReference type="EMBL" id="KV454413">
    <property type="protein sequence ID" value="ODQ64034.1"/>
    <property type="molecule type" value="Genomic_DNA"/>
</dbReference>
<keyword evidence="10" id="KW-1185">Reference proteome</keyword>
<comment type="catalytic activity">
    <reaction evidence="1">
        <text>Thiol-dependent hydrolysis of ester, thioester, amide, peptide and isopeptide bonds formed by the C-terminal Gly of ubiquitin (a 76-residue protein attached to proteins as an intracellular targeting signal).</text>
        <dbReference type="EC" id="3.4.19.12"/>
    </reaction>
</comment>
<keyword evidence="7" id="KW-0788">Thiol protease</keyword>
<dbReference type="PROSITE" id="PS00973">
    <property type="entry name" value="USP_2"/>
    <property type="match status" value="1"/>
</dbReference>
<comment type="similarity">
    <text evidence="2">Belongs to the peptidase C19 family.</text>
</comment>
<organism evidence="9 10">
    <name type="scientific">Nadsonia fulvescens var. elongata DSM 6958</name>
    <dbReference type="NCBI Taxonomy" id="857566"/>
    <lineage>
        <taxon>Eukaryota</taxon>
        <taxon>Fungi</taxon>
        <taxon>Dikarya</taxon>
        <taxon>Ascomycota</taxon>
        <taxon>Saccharomycotina</taxon>
        <taxon>Dipodascomycetes</taxon>
        <taxon>Dipodascales</taxon>
        <taxon>Dipodascales incertae sedis</taxon>
        <taxon>Nadsonia</taxon>
    </lineage>
</organism>
<proteinExistence type="inferred from homology"/>
<evidence type="ECO:0000256" key="4">
    <source>
        <dbReference type="ARBA" id="ARBA00022670"/>
    </source>
</evidence>
<feature type="non-terminal residue" evidence="9">
    <location>
        <position position="1"/>
    </location>
</feature>
<dbReference type="PANTHER" id="PTHR24006">
    <property type="entry name" value="UBIQUITIN CARBOXYL-TERMINAL HYDROLASE"/>
    <property type="match status" value="1"/>
</dbReference>
<dbReference type="InterPro" id="IPR028889">
    <property type="entry name" value="USP"/>
</dbReference>
<dbReference type="PANTHER" id="PTHR24006:SF758">
    <property type="entry name" value="UBIQUITIN CARBOXYL-TERMINAL HYDROLASE 36"/>
    <property type="match status" value="1"/>
</dbReference>
<evidence type="ECO:0000256" key="2">
    <source>
        <dbReference type="ARBA" id="ARBA00009085"/>
    </source>
</evidence>
<dbReference type="InterPro" id="IPR018200">
    <property type="entry name" value="USP_CS"/>
</dbReference>
<dbReference type="Gene3D" id="3.90.70.10">
    <property type="entry name" value="Cysteine proteinases"/>
    <property type="match status" value="1"/>
</dbReference>
<sequence length="354" mass="40419">ETKYFGFNESENDRGSRDNSRIYKSWRELKKSPLGLDNSGVTCYMNAAIQAFMHIPAMAHYLKDVHNGKYKDIISPNSVTAEIANLYSKLFDGYKKKKSIFPTKIIKRLDDINCMMSEWQQEDSHEYFMSLMGRLQEDSIPKGAKMNSSILYDIFSGKINQKVTCKSCNHVSTTIQEFSDLSVSLKESKKEKSSEDSTIFTLKDSIKDFFSPELIKVDSKTKAGYNCEKCKKTSNAVKISTIDDAPEYLTIHLKRFKFQGSKSHKIKEPISYPMDLDISKFSSSGKDPIKYRLIGVIIHAGRTVSSGHYIAICQQPNGTWAEYDDDFVRKISEKSVLKEESAYMLIYSRLKVKS</sequence>
<dbReference type="Proteomes" id="UP000095009">
    <property type="component" value="Unassembled WGS sequence"/>
</dbReference>
<dbReference type="OrthoDB" id="289038at2759"/>
<evidence type="ECO:0000259" key="8">
    <source>
        <dbReference type="PROSITE" id="PS50235"/>
    </source>
</evidence>
<reference evidence="9 10" key="1">
    <citation type="journal article" date="2016" name="Proc. Natl. Acad. Sci. U.S.A.">
        <title>Comparative genomics of biotechnologically important yeasts.</title>
        <authorList>
            <person name="Riley R."/>
            <person name="Haridas S."/>
            <person name="Wolfe K.H."/>
            <person name="Lopes M.R."/>
            <person name="Hittinger C.T."/>
            <person name="Goeker M."/>
            <person name="Salamov A.A."/>
            <person name="Wisecaver J.H."/>
            <person name="Long T.M."/>
            <person name="Calvey C.H."/>
            <person name="Aerts A.L."/>
            <person name="Barry K.W."/>
            <person name="Choi C."/>
            <person name="Clum A."/>
            <person name="Coughlan A.Y."/>
            <person name="Deshpande S."/>
            <person name="Douglass A.P."/>
            <person name="Hanson S.J."/>
            <person name="Klenk H.-P."/>
            <person name="LaButti K.M."/>
            <person name="Lapidus A."/>
            <person name="Lindquist E.A."/>
            <person name="Lipzen A.M."/>
            <person name="Meier-Kolthoff J.P."/>
            <person name="Ohm R.A."/>
            <person name="Otillar R.P."/>
            <person name="Pangilinan J.L."/>
            <person name="Peng Y."/>
            <person name="Rokas A."/>
            <person name="Rosa C.A."/>
            <person name="Scheuner C."/>
            <person name="Sibirny A.A."/>
            <person name="Slot J.C."/>
            <person name="Stielow J.B."/>
            <person name="Sun H."/>
            <person name="Kurtzman C.P."/>
            <person name="Blackwell M."/>
            <person name="Grigoriev I.V."/>
            <person name="Jeffries T.W."/>
        </authorList>
    </citation>
    <scope>NUCLEOTIDE SEQUENCE [LARGE SCALE GENOMIC DNA]</scope>
    <source>
        <strain evidence="9 10">DSM 6958</strain>
    </source>
</reference>
<dbReference type="InterPro" id="IPR038765">
    <property type="entry name" value="Papain-like_cys_pep_sf"/>
</dbReference>
<dbReference type="GO" id="GO:0004843">
    <property type="term" value="F:cysteine-type deubiquitinase activity"/>
    <property type="evidence" value="ECO:0007669"/>
    <property type="project" value="UniProtKB-EC"/>
</dbReference>
<dbReference type="GO" id="GO:0006508">
    <property type="term" value="P:proteolysis"/>
    <property type="evidence" value="ECO:0007669"/>
    <property type="project" value="UniProtKB-KW"/>
</dbReference>
<keyword evidence="5" id="KW-0833">Ubl conjugation pathway</keyword>
<name>A0A1E3PFP8_9ASCO</name>
<protein>
    <recommendedName>
        <fullName evidence="3">ubiquitinyl hydrolase 1</fullName>
        <ecNumber evidence="3">3.4.19.12</ecNumber>
    </recommendedName>
</protein>
<dbReference type="PROSITE" id="PS50235">
    <property type="entry name" value="USP_3"/>
    <property type="match status" value="1"/>
</dbReference>
<dbReference type="Pfam" id="PF00443">
    <property type="entry name" value="UCH"/>
    <property type="match status" value="1"/>
</dbReference>
<keyword evidence="6" id="KW-0378">Hydrolase</keyword>
<gene>
    <name evidence="9" type="ORF">NADFUDRAFT_12288</name>
</gene>